<feature type="region of interest" description="Disordered" evidence="1">
    <location>
        <begin position="49"/>
        <end position="159"/>
    </location>
</feature>
<accession>A0AAJ0HJD1</accession>
<sequence>MRLLVSTVSYQTPYTSSPYGPGIPSSAAPQPQLPANYMMAGSMAPYQMNAGIPPQQPMMQRMHPSQQNVPGMNASTPQRPFNPAQGTPNSSMAPQPGQFSTPQPHGTPQSQTPTNAQQPNSAAATPQTPTFPPVGQQAQANGTSTTVSTPQSPATESREKERFSVLLEINQELLYESISLVHSRAELKKEQSAAEAGEKGNDVDFAEEEKLSTLDYAQCMRRLQANLTYMAALADRKSQQAPPCPAYLMPPPLNLNIRLRVPQSMSDESSEKPPDPNADRGDRDKLLKDLYKRLQTLFPGIDPRKEPAIQMPNQRAGAPSQHHPSQGMMKGQPNQNGQVMGGQGSNHGSPAPGLQKTPQMANAANPMMMHAGQPAGS</sequence>
<feature type="compositionally biased region" description="Basic and acidic residues" evidence="1">
    <location>
        <begin position="269"/>
        <end position="283"/>
    </location>
</feature>
<dbReference type="Proteomes" id="UP001275084">
    <property type="component" value="Unassembled WGS sequence"/>
</dbReference>
<evidence type="ECO:0000313" key="2">
    <source>
        <dbReference type="EMBL" id="KAK3353600.1"/>
    </source>
</evidence>
<dbReference type="AlphaFoldDB" id="A0AAJ0HJD1"/>
<feature type="region of interest" description="Disordered" evidence="1">
    <location>
        <begin position="263"/>
        <end position="283"/>
    </location>
</feature>
<reference evidence="2" key="1">
    <citation type="journal article" date="2023" name="Mol. Phylogenet. Evol.">
        <title>Genome-scale phylogeny and comparative genomics of the fungal order Sordariales.</title>
        <authorList>
            <person name="Hensen N."/>
            <person name="Bonometti L."/>
            <person name="Westerberg I."/>
            <person name="Brannstrom I.O."/>
            <person name="Guillou S."/>
            <person name="Cros-Aarteil S."/>
            <person name="Calhoun S."/>
            <person name="Haridas S."/>
            <person name="Kuo A."/>
            <person name="Mondo S."/>
            <person name="Pangilinan J."/>
            <person name="Riley R."/>
            <person name="LaButti K."/>
            <person name="Andreopoulos B."/>
            <person name="Lipzen A."/>
            <person name="Chen C."/>
            <person name="Yan M."/>
            <person name="Daum C."/>
            <person name="Ng V."/>
            <person name="Clum A."/>
            <person name="Steindorff A."/>
            <person name="Ohm R.A."/>
            <person name="Martin F."/>
            <person name="Silar P."/>
            <person name="Natvig D.O."/>
            <person name="Lalanne C."/>
            <person name="Gautier V."/>
            <person name="Ament-Velasquez S.L."/>
            <person name="Kruys A."/>
            <person name="Hutchinson M.I."/>
            <person name="Powell A.J."/>
            <person name="Barry K."/>
            <person name="Miller A.N."/>
            <person name="Grigoriev I.V."/>
            <person name="Debuchy R."/>
            <person name="Gladieux P."/>
            <person name="Hiltunen Thoren M."/>
            <person name="Johannesson H."/>
        </authorList>
    </citation>
    <scope>NUCLEOTIDE SEQUENCE</scope>
    <source>
        <strain evidence="2">CBS 955.72</strain>
    </source>
</reference>
<gene>
    <name evidence="2" type="ORF">B0T25DRAFT_217410</name>
</gene>
<evidence type="ECO:0000313" key="3">
    <source>
        <dbReference type="Proteomes" id="UP001275084"/>
    </source>
</evidence>
<organism evidence="2 3">
    <name type="scientific">Lasiosphaeria hispida</name>
    <dbReference type="NCBI Taxonomy" id="260671"/>
    <lineage>
        <taxon>Eukaryota</taxon>
        <taxon>Fungi</taxon>
        <taxon>Dikarya</taxon>
        <taxon>Ascomycota</taxon>
        <taxon>Pezizomycotina</taxon>
        <taxon>Sordariomycetes</taxon>
        <taxon>Sordariomycetidae</taxon>
        <taxon>Sordariales</taxon>
        <taxon>Lasiosphaeriaceae</taxon>
        <taxon>Lasiosphaeria</taxon>
    </lineage>
</organism>
<feature type="compositionally biased region" description="Low complexity" evidence="1">
    <location>
        <begin position="360"/>
        <end position="371"/>
    </location>
</feature>
<evidence type="ECO:0000256" key="1">
    <source>
        <dbReference type="SAM" id="MobiDB-lite"/>
    </source>
</evidence>
<feature type="compositionally biased region" description="Low complexity" evidence="1">
    <location>
        <begin position="57"/>
        <end position="67"/>
    </location>
</feature>
<feature type="region of interest" description="Disordered" evidence="1">
    <location>
        <begin position="300"/>
        <end position="377"/>
    </location>
</feature>
<dbReference type="EMBL" id="JAUIQD010000004">
    <property type="protein sequence ID" value="KAK3353600.1"/>
    <property type="molecule type" value="Genomic_DNA"/>
</dbReference>
<evidence type="ECO:0008006" key="4">
    <source>
        <dbReference type="Google" id="ProtNLM"/>
    </source>
</evidence>
<reference evidence="2" key="2">
    <citation type="submission" date="2023-06" db="EMBL/GenBank/DDBJ databases">
        <authorList>
            <consortium name="Lawrence Berkeley National Laboratory"/>
            <person name="Haridas S."/>
            <person name="Hensen N."/>
            <person name="Bonometti L."/>
            <person name="Westerberg I."/>
            <person name="Brannstrom I.O."/>
            <person name="Guillou S."/>
            <person name="Cros-Aarteil S."/>
            <person name="Calhoun S."/>
            <person name="Kuo A."/>
            <person name="Mondo S."/>
            <person name="Pangilinan J."/>
            <person name="Riley R."/>
            <person name="Labutti K."/>
            <person name="Andreopoulos B."/>
            <person name="Lipzen A."/>
            <person name="Chen C."/>
            <person name="Yanf M."/>
            <person name="Daum C."/>
            <person name="Ng V."/>
            <person name="Clum A."/>
            <person name="Steindorff A."/>
            <person name="Ohm R."/>
            <person name="Martin F."/>
            <person name="Silar P."/>
            <person name="Natvig D."/>
            <person name="Lalanne C."/>
            <person name="Gautier V."/>
            <person name="Ament-Velasquez S.L."/>
            <person name="Kruys A."/>
            <person name="Hutchinson M.I."/>
            <person name="Powell A.J."/>
            <person name="Barry K."/>
            <person name="Miller A.N."/>
            <person name="Grigoriev I.V."/>
            <person name="Debuchy R."/>
            <person name="Gladieux P."/>
            <person name="Thoren M.H."/>
            <person name="Johannesson H."/>
        </authorList>
    </citation>
    <scope>NUCLEOTIDE SEQUENCE</scope>
    <source>
        <strain evidence="2">CBS 955.72</strain>
    </source>
</reference>
<name>A0AAJ0HJD1_9PEZI</name>
<comment type="caution">
    <text evidence="2">The sequence shown here is derived from an EMBL/GenBank/DDBJ whole genome shotgun (WGS) entry which is preliminary data.</text>
</comment>
<protein>
    <recommendedName>
        <fullName evidence="4">Glutamine repeat protein-1</fullName>
    </recommendedName>
</protein>
<feature type="compositionally biased region" description="Polar residues" evidence="1">
    <location>
        <begin position="68"/>
        <end position="121"/>
    </location>
</feature>
<feature type="compositionally biased region" description="Polar residues" evidence="1">
    <location>
        <begin position="136"/>
        <end position="155"/>
    </location>
</feature>
<proteinExistence type="predicted"/>
<keyword evidence="3" id="KW-1185">Reference proteome</keyword>